<evidence type="ECO:0000256" key="1">
    <source>
        <dbReference type="SAM" id="MobiDB-lite"/>
    </source>
</evidence>
<dbReference type="AlphaFoldDB" id="A0A9D4LUV4"/>
<evidence type="ECO:0000313" key="3">
    <source>
        <dbReference type="Proteomes" id="UP000828390"/>
    </source>
</evidence>
<reference evidence="2" key="2">
    <citation type="submission" date="2020-11" db="EMBL/GenBank/DDBJ databases">
        <authorList>
            <person name="McCartney M.A."/>
            <person name="Auch B."/>
            <person name="Kono T."/>
            <person name="Mallez S."/>
            <person name="Becker A."/>
            <person name="Gohl D.M."/>
            <person name="Silverstein K.A.T."/>
            <person name="Koren S."/>
            <person name="Bechman K.B."/>
            <person name="Herman A."/>
            <person name="Abrahante J.E."/>
            <person name="Garbe J."/>
        </authorList>
    </citation>
    <scope>NUCLEOTIDE SEQUENCE</scope>
    <source>
        <strain evidence="2">Duluth1</strain>
        <tissue evidence="2">Whole animal</tissue>
    </source>
</reference>
<dbReference type="EMBL" id="JAIWYP010000002">
    <property type="protein sequence ID" value="KAH3864207.1"/>
    <property type="molecule type" value="Genomic_DNA"/>
</dbReference>
<protein>
    <submittedName>
        <fullName evidence="2">Uncharacterized protein</fullName>
    </submittedName>
</protein>
<sequence>MGTVDSLGSPAFQAPGGDERLPLPTVGFRLASVSGNEGKSQDCIDTGVQRFCSRCHTARLKLN</sequence>
<name>A0A9D4LUV4_DREPO</name>
<reference evidence="2" key="1">
    <citation type="journal article" date="2019" name="bioRxiv">
        <title>The Genome of the Zebra Mussel, Dreissena polymorpha: A Resource for Invasive Species Research.</title>
        <authorList>
            <person name="McCartney M.A."/>
            <person name="Auch B."/>
            <person name="Kono T."/>
            <person name="Mallez S."/>
            <person name="Zhang Y."/>
            <person name="Obille A."/>
            <person name="Becker A."/>
            <person name="Abrahante J.E."/>
            <person name="Garbe J."/>
            <person name="Badalamenti J.P."/>
            <person name="Herman A."/>
            <person name="Mangelson H."/>
            <person name="Liachko I."/>
            <person name="Sullivan S."/>
            <person name="Sone E.D."/>
            <person name="Koren S."/>
            <person name="Silverstein K.A.T."/>
            <person name="Beckman K.B."/>
            <person name="Gohl D.M."/>
        </authorList>
    </citation>
    <scope>NUCLEOTIDE SEQUENCE</scope>
    <source>
        <strain evidence="2">Duluth1</strain>
        <tissue evidence="2">Whole animal</tissue>
    </source>
</reference>
<comment type="caution">
    <text evidence="2">The sequence shown here is derived from an EMBL/GenBank/DDBJ whole genome shotgun (WGS) entry which is preliminary data.</text>
</comment>
<organism evidence="2 3">
    <name type="scientific">Dreissena polymorpha</name>
    <name type="common">Zebra mussel</name>
    <name type="synonym">Mytilus polymorpha</name>
    <dbReference type="NCBI Taxonomy" id="45954"/>
    <lineage>
        <taxon>Eukaryota</taxon>
        <taxon>Metazoa</taxon>
        <taxon>Spiralia</taxon>
        <taxon>Lophotrochozoa</taxon>
        <taxon>Mollusca</taxon>
        <taxon>Bivalvia</taxon>
        <taxon>Autobranchia</taxon>
        <taxon>Heteroconchia</taxon>
        <taxon>Euheterodonta</taxon>
        <taxon>Imparidentia</taxon>
        <taxon>Neoheterodontei</taxon>
        <taxon>Myida</taxon>
        <taxon>Dreissenoidea</taxon>
        <taxon>Dreissenidae</taxon>
        <taxon>Dreissena</taxon>
    </lineage>
</organism>
<gene>
    <name evidence="2" type="ORF">DPMN_027223</name>
</gene>
<dbReference type="Proteomes" id="UP000828390">
    <property type="component" value="Unassembled WGS sequence"/>
</dbReference>
<keyword evidence="3" id="KW-1185">Reference proteome</keyword>
<proteinExistence type="predicted"/>
<feature type="region of interest" description="Disordered" evidence="1">
    <location>
        <begin position="1"/>
        <end position="23"/>
    </location>
</feature>
<accession>A0A9D4LUV4</accession>
<evidence type="ECO:0000313" key="2">
    <source>
        <dbReference type="EMBL" id="KAH3864207.1"/>
    </source>
</evidence>